<dbReference type="SUPFAM" id="SSF48452">
    <property type="entry name" value="TPR-like"/>
    <property type="match status" value="1"/>
</dbReference>
<dbReference type="Pfam" id="PF25873">
    <property type="entry name" value="WHD_MalT"/>
    <property type="match status" value="1"/>
</dbReference>
<dbReference type="Pfam" id="PF00196">
    <property type="entry name" value="GerE"/>
    <property type="match status" value="1"/>
</dbReference>
<accession>A0A9Q9MK10</accession>
<evidence type="ECO:0000313" key="6">
    <source>
        <dbReference type="EMBL" id="UWZ57475.1"/>
    </source>
</evidence>
<evidence type="ECO:0000256" key="3">
    <source>
        <dbReference type="ARBA" id="ARBA00023163"/>
    </source>
</evidence>
<dbReference type="InterPro" id="IPR059106">
    <property type="entry name" value="WHD_MalT"/>
</dbReference>
<dbReference type="EMBL" id="CP073767">
    <property type="protein sequence ID" value="UWZ57475.1"/>
    <property type="molecule type" value="Genomic_DNA"/>
</dbReference>
<dbReference type="PROSITE" id="PS50043">
    <property type="entry name" value="HTH_LUXR_2"/>
    <property type="match status" value="1"/>
</dbReference>
<keyword evidence="2" id="KW-0238">DNA-binding</keyword>
<evidence type="ECO:0000256" key="4">
    <source>
        <dbReference type="PROSITE-ProRule" id="PRU00339"/>
    </source>
</evidence>
<dbReference type="InterPro" id="IPR019734">
    <property type="entry name" value="TPR_rpt"/>
</dbReference>
<keyword evidence="3" id="KW-0804">Transcription</keyword>
<dbReference type="Proteomes" id="UP001058003">
    <property type="component" value="Chromosome"/>
</dbReference>
<reference evidence="6" key="1">
    <citation type="submission" date="2021-04" db="EMBL/GenBank/DDBJ databases">
        <title>Dactylosporangium aurantiacum NRRL B-8018 full assembly.</title>
        <authorList>
            <person name="Hartkoorn R.C."/>
            <person name="Beaudoing E."/>
            <person name="Hot D."/>
        </authorList>
    </citation>
    <scope>NUCLEOTIDE SEQUENCE</scope>
    <source>
        <strain evidence="6">NRRL B-8018</strain>
    </source>
</reference>
<dbReference type="GO" id="GO:0006355">
    <property type="term" value="P:regulation of DNA-templated transcription"/>
    <property type="evidence" value="ECO:0007669"/>
    <property type="project" value="InterPro"/>
</dbReference>
<dbReference type="OrthoDB" id="134985at2"/>
<evidence type="ECO:0000313" key="7">
    <source>
        <dbReference type="Proteomes" id="UP001058003"/>
    </source>
</evidence>
<dbReference type="CDD" id="cd06170">
    <property type="entry name" value="LuxR_C_like"/>
    <property type="match status" value="1"/>
</dbReference>
<dbReference type="RefSeq" id="WP_033365752.1">
    <property type="nucleotide sequence ID" value="NZ_CP073767.1"/>
</dbReference>
<dbReference type="InterPro" id="IPR041664">
    <property type="entry name" value="AAA_16"/>
</dbReference>
<dbReference type="Gene3D" id="1.25.40.10">
    <property type="entry name" value="Tetratricopeptide repeat domain"/>
    <property type="match status" value="1"/>
</dbReference>
<dbReference type="InterPro" id="IPR027417">
    <property type="entry name" value="P-loop_NTPase"/>
</dbReference>
<dbReference type="SMART" id="SM00421">
    <property type="entry name" value="HTH_LUXR"/>
    <property type="match status" value="1"/>
</dbReference>
<dbReference type="InterPro" id="IPR036388">
    <property type="entry name" value="WH-like_DNA-bd_sf"/>
</dbReference>
<dbReference type="KEGG" id="daur:Daura_15740"/>
<dbReference type="InterPro" id="IPR011990">
    <property type="entry name" value="TPR-like_helical_dom_sf"/>
</dbReference>
<dbReference type="PANTHER" id="PTHR44688">
    <property type="entry name" value="DNA-BINDING TRANSCRIPTIONAL ACTIVATOR DEVR_DOSR"/>
    <property type="match status" value="1"/>
</dbReference>
<dbReference type="SUPFAM" id="SSF52540">
    <property type="entry name" value="P-loop containing nucleoside triphosphate hydrolases"/>
    <property type="match status" value="1"/>
</dbReference>
<evidence type="ECO:0000256" key="2">
    <source>
        <dbReference type="ARBA" id="ARBA00023125"/>
    </source>
</evidence>
<organism evidence="6 7">
    <name type="scientific">Dactylosporangium aurantiacum</name>
    <dbReference type="NCBI Taxonomy" id="35754"/>
    <lineage>
        <taxon>Bacteria</taxon>
        <taxon>Bacillati</taxon>
        <taxon>Actinomycetota</taxon>
        <taxon>Actinomycetes</taxon>
        <taxon>Micromonosporales</taxon>
        <taxon>Micromonosporaceae</taxon>
        <taxon>Dactylosporangium</taxon>
    </lineage>
</organism>
<name>A0A9Q9MK10_9ACTN</name>
<keyword evidence="7" id="KW-1185">Reference proteome</keyword>
<dbReference type="PANTHER" id="PTHR44688:SF16">
    <property type="entry name" value="DNA-BINDING TRANSCRIPTIONAL ACTIVATOR DEVR_DOSR"/>
    <property type="match status" value="1"/>
</dbReference>
<keyword evidence="4" id="KW-0802">TPR repeat</keyword>
<dbReference type="Pfam" id="PF13191">
    <property type="entry name" value="AAA_16"/>
    <property type="match status" value="1"/>
</dbReference>
<evidence type="ECO:0000259" key="5">
    <source>
        <dbReference type="PROSITE" id="PS50043"/>
    </source>
</evidence>
<dbReference type="InterPro" id="IPR000792">
    <property type="entry name" value="Tscrpt_reg_LuxR_C"/>
</dbReference>
<dbReference type="InterPro" id="IPR016032">
    <property type="entry name" value="Sig_transdc_resp-reg_C-effctor"/>
</dbReference>
<dbReference type="Gene3D" id="3.40.50.300">
    <property type="entry name" value="P-loop containing nucleotide triphosphate hydrolases"/>
    <property type="match status" value="1"/>
</dbReference>
<keyword evidence="1" id="KW-0805">Transcription regulation</keyword>
<protein>
    <recommendedName>
        <fullName evidence="5">HTH luxR-type domain-containing protein</fullName>
    </recommendedName>
</protein>
<dbReference type="GO" id="GO:0003677">
    <property type="term" value="F:DNA binding"/>
    <property type="evidence" value="ECO:0007669"/>
    <property type="project" value="UniProtKB-KW"/>
</dbReference>
<feature type="domain" description="HTH luxR-type" evidence="5">
    <location>
        <begin position="781"/>
        <end position="846"/>
    </location>
</feature>
<gene>
    <name evidence="6" type="ORF">Daura_15740</name>
</gene>
<sequence>MAAASALLSAKLARPEPVERALPREQLIDALWTLTDLAVTVVTGPAGSGKSQLIAAWADEGPGWDTIAWLTLDQDDARQPARMWRHLLAALRRAGVLLPTVLLEWTAAHDHRAVIEVAAVLARHPQPLVLVLDGVCRLSAEQLHEIDFLLRNAQGNLRLVLIGRHRPRFPLHRYRLTDQLSEVRAADLVVDADEVRALFALHDVDLDAGALADVMWQTRGWLAGVRLCAMAMRHTGAATVPVLASHDYVVDYFTGEIFDRLTPARRRLLAGVGRLDTFTAELAALVGGPQVTGDVLAELEEAGAFLEPAEESGGTYRLHPLFAAVLRDRLPLPAEEERAVRILAARWCAGQGDLPGAVRHATAVGAWDEAARIIVEDLAFGEMIMDGPGGELVGLLAGMPATPTTPHGVVVAAAFALAHDDIVRAERLVAGDAWLPGADAPLASRIGACFVRQSVAYETGDAERLQAVTHAAAQLLPQVDPGRIAARPELGVFVLSGVATAHLRAGRLAEAAGSFAAAVRAPASERCGGLVAYCIQHLAFTEAHLGRLREAYDTAQRAFDLVARTEALNRGPRHIADVALAWVAAERYDTETAWRYVYSAEAGLRTDSCPRESAYAATLAIVRSRLLRARGELPAALSVLRGAPVQEPARRWVRHELDLAELRVLVAMGRHEEARTGLDRLDPERPEVTLLRGSAALAAGDPQHAAESAQRVLRRLGLPVGVLVEAWLLLAAATARLGDRERAVEALQTAVDFTADDGGMRAVYESDTALRDLLRQRAPDPPGAVPVLSARQVEVLRHLAELAPAEEIAAAMHVSAGTVRTHIRAVLRKLQATSQDDAVRRARETGLL</sequence>
<feature type="repeat" description="TPR" evidence="4">
    <location>
        <begin position="724"/>
        <end position="757"/>
    </location>
</feature>
<dbReference type="SUPFAM" id="SSF46894">
    <property type="entry name" value="C-terminal effector domain of the bipartite response regulators"/>
    <property type="match status" value="1"/>
</dbReference>
<evidence type="ECO:0000256" key="1">
    <source>
        <dbReference type="ARBA" id="ARBA00023015"/>
    </source>
</evidence>
<proteinExistence type="predicted"/>
<dbReference type="PROSITE" id="PS50005">
    <property type="entry name" value="TPR"/>
    <property type="match status" value="1"/>
</dbReference>
<dbReference type="AlphaFoldDB" id="A0A9Q9MK10"/>
<dbReference type="Gene3D" id="1.10.10.10">
    <property type="entry name" value="Winged helix-like DNA-binding domain superfamily/Winged helix DNA-binding domain"/>
    <property type="match status" value="1"/>
</dbReference>